<evidence type="ECO:0000256" key="1">
    <source>
        <dbReference type="SAM" id="MobiDB-lite"/>
    </source>
</evidence>
<feature type="region of interest" description="Disordered" evidence="1">
    <location>
        <begin position="348"/>
        <end position="403"/>
    </location>
</feature>
<feature type="compositionally biased region" description="Polar residues" evidence="1">
    <location>
        <begin position="388"/>
        <end position="403"/>
    </location>
</feature>
<protein>
    <submittedName>
        <fullName evidence="3">Uncharacterized protein</fullName>
    </submittedName>
</protein>
<dbReference type="Proteomes" id="UP001438707">
    <property type="component" value="Unassembled WGS sequence"/>
</dbReference>
<keyword evidence="2" id="KW-0472">Membrane</keyword>
<name>A0AAW1SGG2_9CHLO</name>
<sequence length="897" mass="97045">MKAVSSVRKGRLLRHHGSKRLLDDLAQTSVRTFLTFVIALVLVIGLLLGGVPAASSWRRQRRQAARASDERTSDNESTSHLKLTAAISESARPYLSSFEDQLTPQLDEDKDTADLSDKMMHAIEQDSHASASWSMPNGLDSRKQPEQLRAGSGSIFLHQGLSEHDLHSSHDEFSGNLLPVANTLGLQNRAASTATRADRMLAAMSSTPTPNVHAAISAPSRLKQLAGLLGIHFGRASGSKIVSIPAMASSHPKGASAKLDQVSEAAELEQLYSTSTAPDTEETLAASLQDDQDDPEIAEGTQTSELFAVSADDLAGSAAVDRGAAPALAPVSAVKAWSSGHIMRAGPINLEHSGMDKSPCPAEDSRDLHKAKIGRSGKGSNFGGSTGYTGNLQQQKSPSQQEAFANEPLGSSISHDSYASSLLQNMDEWPEASSSYEDVAAGTSGADDTFFANDPKLASALDGRDGHAELVPEFMGRKNGIDHREEKSPVQKWGLSSQPPLKWQIQKKQDDTARTSSEELANKLPEASESHDSQDQEVPWLLGKPEGSVLAVSQFEAANLDLSDHLHDDQDDGAIGRPSSVQADEGTSLQDLMDRLKPDSPMSPLEGDVQQARHWGLGPKVSVRGCLLMERVFNSANPDWDVDPSQDPLDSLEDIRLGRWQDLQLTARFANWLYAQAHGYDITYIDAPDRTGTEQATRLVSSLTDQLKCCCPWVLWLDHTMLIRMAAHNVSIKSWLQSHVQDGDSGAPFAQKLLSEMSPHLEEVMEPVIGIVSTAGDEGHQGNFEIIPSTEHPAISTSMLLLARTNLTATFLDVWASAMEAKLEPALQREHSTRLKEALNQVAYARFIGDFWSLPFNEIGSPGSHVITKLPLDTAKEANVLSQFAASLIKSRRAALP</sequence>
<evidence type="ECO:0000313" key="4">
    <source>
        <dbReference type="Proteomes" id="UP001438707"/>
    </source>
</evidence>
<reference evidence="3 4" key="1">
    <citation type="journal article" date="2024" name="Nat. Commun.">
        <title>Phylogenomics reveals the evolutionary origins of lichenization in chlorophyte algae.</title>
        <authorList>
            <person name="Puginier C."/>
            <person name="Libourel C."/>
            <person name="Otte J."/>
            <person name="Skaloud P."/>
            <person name="Haon M."/>
            <person name="Grisel S."/>
            <person name="Petersen M."/>
            <person name="Berrin J.G."/>
            <person name="Delaux P.M."/>
            <person name="Dal Grande F."/>
            <person name="Keller J."/>
        </authorList>
    </citation>
    <scope>NUCLEOTIDE SEQUENCE [LARGE SCALE GENOMIC DNA]</scope>
    <source>
        <strain evidence="3 4">SAG 2145</strain>
    </source>
</reference>
<feature type="compositionally biased region" description="Gly residues" evidence="1">
    <location>
        <begin position="376"/>
        <end position="387"/>
    </location>
</feature>
<feature type="region of interest" description="Disordered" evidence="1">
    <location>
        <begin position="474"/>
        <end position="537"/>
    </location>
</feature>
<keyword evidence="2" id="KW-0812">Transmembrane</keyword>
<feature type="compositionally biased region" description="Basic and acidic residues" evidence="1">
    <location>
        <begin position="67"/>
        <end position="79"/>
    </location>
</feature>
<comment type="caution">
    <text evidence="3">The sequence shown here is derived from an EMBL/GenBank/DDBJ whole genome shotgun (WGS) entry which is preliminary data.</text>
</comment>
<dbReference type="AlphaFoldDB" id="A0AAW1SGG2"/>
<feature type="compositionally biased region" description="Basic and acidic residues" evidence="1">
    <location>
        <begin position="474"/>
        <end position="489"/>
    </location>
</feature>
<feature type="region of interest" description="Disordered" evidence="1">
    <location>
        <begin position="564"/>
        <end position="586"/>
    </location>
</feature>
<keyword evidence="2" id="KW-1133">Transmembrane helix</keyword>
<accession>A0AAW1SGG2</accession>
<evidence type="ECO:0000313" key="3">
    <source>
        <dbReference type="EMBL" id="KAK9844563.1"/>
    </source>
</evidence>
<proteinExistence type="predicted"/>
<keyword evidence="4" id="KW-1185">Reference proteome</keyword>
<organism evidence="3 4">
    <name type="scientific">Apatococcus lobatus</name>
    <dbReference type="NCBI Taxonomy" id="904363"/>
    <lineage>
        <taxon>Eukaryota</taxon>
        <taxon>Viridiplantae</taxon>
        <taxon>Chlorophyta</taxon>
        <taxon>core chlorophytes</taxon>
        <taxon>Trebouxiophyceae</taxon>
        <taxon>Chlorellales</taxon>
        <taxon>Chlorellaceae</taxon>
        <taxon>Apatococcus</taxon>
    </lineage>
</organism>
<feature type="region of interest" description="Disordered" evidence="1">
    <location>
        <begin position="126"/>
        <end position="147"/>
    </location>
</feature>
<dbReference type="EMBL" id="JALJOS010000001">
    <property type="protein sequence ID" value="KAK9844563.1"/>
    <property type="molecule type" value="Genomic_DNA"/>
</dbReference>
<feature type="transmembrane region" description="Helical" evidence="2">
    <location>
        <begin position="33"/>
        <end position="54"/>
    </location>
</feature>
<gene>
    <name evidence="3" type="ORF">WJX74_004065</name>
</gene>
<feature type="compositionally biased region" description="Basic and acidic residues" evidence="1">
    <location>
        <begin position="507"/>
        <end position="534"/>
    </location>
</feature>
<feature type="region of interest" description="Disordered" evidence="1">
    <location>
        <begin position="62"/>
        <end position="81"/>
    </location>
</feature>
<evidence type="ECO:0000256" key="2">
    <source>
        <dbReference type="SAM" id="Phobius"/>
    </source>
</evidence>